<evidence type="ECO:0000313" key="12">
    <source>
        <dbReference type="EMBL" id="CAK9047179.1"/>
    </source>
</evidence>
<keyword evidence="7" id="KW-0378">Hydrolase</keyword>
<keyword evidence="9" id="KW-0414">Isoprene biosynthesis</keyword>
<keyword evidence="6" id="KW-0479">Metal-binding</keyword>
<dbReference type="HAMAP" id="MF_00337">
    <property type="entry name" value="Exonuc_7_S"/>
    <property type="match status" value="1"/>
</dbReference>
<dbReference type="SUPFAM" id="SSF48576">
    <property type="entry name" value="Terpenoid synthases"/>
    <property type="match status" value="1"/>
</dbReference>
<dbReference type="InterPro" id="IPR008949">
    <property type="entry name" value="Isoprenoid_synthase_dom_sf"/>
</dbReference>
<evidence type="ECO:0000256" key="2">
    <source>
        <dbReference type="ARBA" id="ARBA00006706"/>
    </source>
</evidence>
<comment type="cofactor">
    <cofactor evidence="1">
        <name>Mg(2+)</name>
        <dbReference type="ChEBI" id="CHEBI:18420"/>
    </cofactor>
</comment>
<dbReference type="SFLD" id="SFLDG01017">
    <property type="entry name" value="Polyprenyl_Transferase_Like"/>
    <property type="match status" value="1"/>
</dbReference>
<feature type="transmembrane region" description="Helical" evidence="11">
    <location>
        <begin position="431"/>
        <end position="450"/>
    </location>
</feature>
<dbReference type="SUPFAM" id="SSF116842">
    <property type="entry name" value="XseB-like"/>
    <property type="match status" value="1"/>
</dbReference>
<dbReference type="InterPro" id="IPR000092">
    <property type="entry name" value="Polyprenyl_synt"/>
</dbReference>
<dbReference type="InterPro" id="IPR053378">
    <property type="entry name" value="Prenyl_diphosphate_synthase"/>
</dbReference>
<keyword evidence="3" id="KW-0963">Cytoplasm</keyword>
<keyword evidence="4" id="KW-0808">Transferase</keyword>
<accession>A0ABP0M8T3</accession>
<proteinExistence type="inferred from homology"/>
<evidence type="ECO:0000256" key="5">
    <source>
        <dbReference type="ARBA" id="ARBA00022722"/>
    </source>
</evidence>
<dbReference type="EMBL" id="CAXAMM010020058">
    <property type="protein sequence ID" value="CAK9047179.1"/>
    <property type="molecule type" value="Genomic_DNA"/>
</dbReference>
<evidence type="ECO:0000256" key="11">
    <source>
        <dbReference type="SAM" id="Phobius"/>
    </source>
</evidence>
<dbReference type="InterPro" id="IPR037004">
    <property type="entry name" value="Exonuc_VII_ssu_sf"/>
</dbReference>
<dbReference type="InterPro" id="IPR003761">
    <property type="entry name" value="Exonuc_VII_S"/>
</dbReference>
<keyword evidence="11" id="KW-1133">Transmembrane helix</keyword>
<evidence type="ECO:0000313" key="13">
    <source>
        <dbReference type="Proteomes" id="UP001642464"/>
    </source>
</evidence>
<sequence>MPPLREAGCQQQRQLEATESAALSIDQHRTDQVYAVVQAIVEAGHANFRPGHIADALRESGHPMLSWEIRGELAQLEADGLVQSDPATGRLTRSADVADDGSPDSDLEDVAFEEALAELEGLVEQMEAGDLSLEASLAAFERGVKLTRHCQASLKAAELKVKVLTESGELEDLDVDALDVLTDAMRYATLSGGKRIRPLLVCATCTGLGGALENALAPACAVEFIHAYSLLHDDLPAMDDDELRHGLPSGHVKFGEANAILAGDALLTFAFETLATAPISRTDVRLTAIQLLAEAAGWQGMVGGQVFDMEAENKQLSLSELQALHAGKTGALIRVAVQIGALFGNAKVDAETYVLLTEFATRIGLAFQIIDDVLDVTQTTDMLGKPAGSDQKAKKSTYTSLLGVEQAREQAHELLNESLSMLSRANLQHRLLIIVLAAYLAFAALLYFGGNAEDVAFNAPDFARAFPDRTVYLVNHRGYGGSKGSPSEAALYHDALFVYDHLLERHDSVAVMGRSLGSAVAVHLAANRHPERLLLVTPFDSIASVAAATFPVFPVDLLLKDRFDALTDAKQVTAPTLLVLASDDEVIPRRHSDALAAGFVAVTPQVKVIEGTGHNTIGGSDRYLPLLRQFLGAGAAPP</sequence>
<evidence type="ECO:0000256" key="1">
    <source>
        <dbReference type="ARBA" id="ARBA00001946"/>
    </source>
</evidence>
<keyword evidence="8" id="KW-0460">Magnesium</keyword>
<keyword evidence="5" id="KW-0540">Nuclease</keyword>
<evidence type="ECO:0000256" key="9">
    <source>
        <dbReference type="ARBA" id="ARBA00023229"/>
    </source>
</evidence>
<dbReference type="InterPro" id="IPR033749">
    <property type="entry name" value="Polyprenyl_synt_CS"/>
</dbReference>
<gene>
    <name evidence="12" type="ORF">SCF082_LOCUS26463</name>
</gene>
<evidence type="ECO:0000256" key="7">
    <source>
        <dbReference type="ARBA" id="ARBA00022801"/>
    </source>
</evidence>
<dbReference type="NCBIfam" id="NF002140">
    <property type="entry name" value="PRK00977.1-4"/>
    <property type="match status" value="1"/>
</dbReference>
<dbReference type="PANTHER" id="PTHR43281">
    <property type="entry name" value="FARNESYL DIPHOSPHATE SYNTHASE"/>
    <property type="match status" value="1"/>
</dbReference>
<keyword evidence="13" id="KW-1185">Reference proteome</keyword>
<feature type="region of interest" description="Disordered" evidence="10">
    <location>
        <begin position="85"/>
        <end position="104"/>
    </location>
</feature>
<dbReference type="CDD" id="cd00685">
    <property type="entry name" value="Trans_IPPS_HT"/>
    <property type="match status" value="1"/>
</dbReference>
<keyword evidence="11" id="KW-0812">Transmembrane</keyword>
<keyword evidence="11" id="KW-0472">Membrane</keyword>
<evidence type="ECO:0000256" key="10">
    <source>
        <dbReference type="SAM" id="MobiDB-lite"/>
    </source>
</evidence>
<evidence type="ECO:0000256" key="4">
    <source>
        <dbReference type="ARBA" id="ARBA00022679"/>
    </source>
</evidence>
<dbReference type="SFLD" id="SFLDS00005">
    <property type="entry name" value="Isoprenoid_Synthase_Type_I"/>
    <property type="match status" value="1"/>
</dbReference>
<dbReference type="Gene3D" id="3.40.50.1820">
    <property type="entry name" value="alpha/beta hydrolase"/>
    <property type="match status" value="1"/>
</dbReference>
<organism evidence="12 13">
    <name type="scientific">Durusdinium trenchii</name>
    <dbReference type="NCBI Taxonomy" id="1381693"/>
    <lineage>
        <taxon>Eukaryota</taxon>
        <taxon>Sar</taxon>
        <taxon>Alveolata</taxon>
        <taxon>Dinophyceae</taxon>
        <taxon>Suessiales</taxon>
        <taxon>Symbiodiniaceae</taxon>
        <taxon>Durusdinium</taxon>
    </lineage>
</organism>
<protein>
    <submittedName>
        <fullName evidence="12">Chloroplastic (GGPP synthase) (GGPS) ((2E))</fullName>
    </submittedName>
</protein>
<comment type="caution">
    <text evidence="12">The sequence shown here is derived from an EMBL/GenBank/DDBJ whole genome shotgun (WGS) entry which is preliminary data.</text>
</comment>
<dbReference type="Proteomes" id="UP001642464">
    <property type="component" value="Unassembled WGS sequence"/>
</dbReference>
<dbReference type="Gene3D" id="1.10.600.10">
    <property type="entry name" value="Farnesyl Diphosphate Synthase"/>
    <property type="match status" value="1"/>
</dbReference>
<name>A0ABP0M8T3_9DINO</name>
<dbReference type="PANTHER" id="PTHR43281:SF1">
    <property type="entry name" value="FARNESYL DIPHOSPHATE SYNTHASE"/>
    <property type="match status" value="1"/>
</dbReference>
<reference evidence="12 13" key="1">
    <citation type="submission" date="2024-02" db="EMBL/GenBank/DDBJ databases">
        <authorList>
            <person name="Chen Y."/>
            <person name="Shah S."/>
            <person name="Dougan E. K."/>
            <person name="Thang M."/>
            <person name="Chan C."/>
        </authorList>
    </citation>
    <scope>NUCLEOTIDE SEQUENCE [LARGE SCALE GENOMIC DNA]</scope>
</reference>
<dbReference type="Pfam" id="PF00348">
    <property type="entry name" value="polyprenyl_synt"/>
    <property type="match status" value="1"/>
</dbReference>
<dbReference type="NCBIfam" id="TIGR01280">
    <property type="entry name" value="xseB"/>
    <property type="match status" value="1"/>
</dbReference>
<evidence type="ECO:0000256" key="8">
    <source>
        <dbReference type="ARBA" id="ARBA00022842"/>
    </source>
</evidence>
<dbReference type="NCBIfam" id="NF045485">
    <property type="entry name" value="FPPsyn"/>
    <property type="match status" value="1"/>
</dbReference>
<dbReference type="SUPFAM" id="SSF53474">
    <property type="entry name" value="alpha/beta-Hydrolases"/>
    <property type="match status" value="1"/>
</dbReference>
<dbReference type="InterPro" id="IPR029058">
    <property type="entry name" value="AB_hydrolase_fold"/>
</dbReference>
<evidence type="ECO:0000256" key="3">
    <source>
        <dbReference type="ARBA" id="ARBA00022490"/>
    </source>
</evidence>
<dbReference type="Gene3D" id="1.10.287.1040">
    <property type="entry name" value="Exonuclease VII, small subunit"/>
    <property type="match status" value="1"/>
</dbReference>
<dbReference type="PROSITE" id="PS00444">
    <property type="entry name" value="POLYPRENYL_SYNTHASE_2"/>
    <property type="match status" value="1"/>
</dbReference>
<evidence type="ECO:0000256" key="6">
    <source>
        <dbReference type="ARBA" id="ARBA00022723"/>
    </source>
</evidence>
<dbReference type="Pfam" id="PF02609">
    <property type="entry name" value="Exonuc_VII_S"/>
    <property type="match status" value="1"/>
</dbReference>
<comment type="similarity">
    <text evidence="2">Belongs to the FPP/GGPP synthase family.</text>
</comment>